<dbReference type="InterPro" id="IPR000182">
    <property type="entry name" value="GNAT_dom"/>
</dbReference>
<dbReference type="SUPFAM" id="SSF55729">
    <property type="entry name" value="Acyl-CoA N-acyltransferases (Nat)"/>
    <property type="match status" value="1"/>
</dbReference>
<keyword evidence="2" id="KW-0689">Ribosomal protein</keyword>
<dbReference type="PROSITE" id="PS51186">
    <property type="entry name" value="GNAT"/>
    <property type="match status" value="1"/>
</dbReference>
<feature type="domain" description="N-acetyltransferase" evidence="1">
    <location>
        <begin position="22"/>
        <end position="179"/>
    </location>
</feature>
<dbReference type="GO" id="GO:0005840">
    <property type="term" value="C:ribosome"/>
    <property type="evidence" value="ECO:0007669"/>
    <property type="project" value="UniProtKB-KW"/>
</dbReference>
<dbReference type="AlphaFoldDB" id="A0A2I2KXG0"/>
<accession>A0A2I2KXG0</accession>
<dbReference type="InterPro" id="IPR051531">
    <property type="entry name" value="N-acetyltransferase"/>
</dbReference>
<gene>
    <name evidence="2" type="ORF">FRACA_440047</name>
</gene>
<keyword evidence="3" id="KW-1185">Reference proteome</keyword>
<reference evidence="2 3" key="1">
    <citation type="submission" date="2017-06" db="EMBL/GenBank/DDBJ databases">
        <authorList>
            <person name="Kim H.J."/>
            <person name="Triplett B.A."/>
        </authorList>
    </citation>
    <scope>NUCLEOTIDE SEQUENCE [LARGE SCALE GENOMIC DNA]</scope>
    <source>
        <strain evidence="2">FRACA_ARgP5</strain>
    </source>
</reference>
<sequence length="199" mass="21904">MTLDIGESVPVAGVPVVRTRRLVLRGWEARDIPAYTRMALQSEMSRYTGSPGSESAVWNMFAHQIGHWALNGFGMWLAHDRVTGEFVGRAGLYREHGWPGLEAAWTICPERWGQGLATEGGAAAVEYAFTHVDADRVISIIHPENAASIRVAEKLGLSFAEATVRNGNPRHIYALTRADWSARPAVDGGPRWRRLLSDG</sequence>
<dbReference type="PANTHER" id="PTHR43792">
    <property type="entry name" value="GNAT FAMILY, PUTATIVE (AFU_ORTHOLOGUE AFUA_3G00765)-RELATED-RELATED"/>
    <property type="match status" value="1"/>
</dbReference>
<dbReference type="OrthoDB" id="3533156at2"/>
<evidence type="ECO:0000259" key="1">
    <source>
        <dbReference type="PROSITE" id="PS51186"/>
    </source>
</evidence>
<dbReference type="Proteomes" id="UP000234331">
    <property type="component" value="Unassembled WGS sequence"/>
</dbReference>
<name>A0A2I2KXG0_9ACTN</name>
<dbReference type="Pfam" id="PF13302">
    <property type="entry name" value="Acetyltransf_3"/>
    <property type="match status" value="1"/>
</dbReference>
<proteinExistence type="predicted"/>
<dbReference type="RefSeq" id="WP_101833627.1">
    <property type="nucleotide sequence ID" value="NZ_FZMO01000379.1"/>
</dbReference>
<evidence type="ECO:0000313" key="2">
    <source>
        <dbReference type="EMBL" id="SNQ50350.1"/>
    </source>
</evidence>
<evidence type="ECO:0000313" key="3">
    <source>
        <dbReference type="Proteomes" id="UP000234331"/>
    </source>
</evidence>
<dbReference type="Gene3D" id="3.40.630.30">
    <property type="match status" value="1"/>
</dbReference>
<dbReference type="InterPro" id="IPR016181">
    <property type="entry name" value="Acyl_CoA_acyltransferase"/>
</dbReference>
<keyword evidence="2" id="KW-0808">Transferase</keyword>
<dbReference type="GO" id="GO:0016747">
    <property type="term" value="F:acyltransferase activity, transferring groups other than amino-acyl groups"/>
    <property type="evidence" value="ECO:0007669"/>
    <property type="project" value="InterPro"/>
</dbReference>
<protein>
    <submittedName>
        <fullName evidence="2">Acetyltransferase, ribosomal protein N-acetylase</fullName>
    </submittedName>
</protein>
<organism evidence="2 3">
    <name type="scientific">Frankia canadensis</name>
    <dbReference type="NCBI Taxonomy" id="1836972"/>
    <lineage>
        <taxon>Bacteria</taxon>
        <taxon>Bacillati</taxon>
        <taxon>Actinomycetota</taxon>
        <taxon>Actinomycetes</taxon>
        <taxon>Frankiales</taxon>
        <taxon>Frankiaceae</taxon>
        <taxon>Frankia</taxon>
    </lineage>
</organism>
<dbReference type="PANTHER" id="PTHR43792:SF1">
    <property type="entry name" value="N-ACETYLTRANSFERASE DOMAIN-CONTAINING PROTEIN"/>
    <property type="match status" value="1"/>
</dbReference>
<keyword evidence="2" id="KW-0687">Ribonucleoprotein</keyword>
<dbReference type="EMBL" id="FZMO01000379">
    <property type="protein sequence ID" value="SNQ50350.1"/>
    <property type="molecule type" value="Genomic_DNA"/>
</dbReference>